<comment type="caution">
    <text evidence="3">The sequence shown here is derived from an EMBL/GenBank/DDBJ whole genome shotgun (WGS) entry which is preliminary data.</text>
</comment>
<sequence>MTGSKMSQNYTDGARRAVVLAQEEARAMMHDSYIGPEHLLLGLLHAYPNTVQTVAGRLAG</sequence>
<dbReference type="Gene3D" id="1.10.1780.10">
    <property type="entry name" value="Clp, N-terminal domain"/>
    <property type="match status" value="1"/>
</dbReference>
<accession>A0A7Y7III4</accession>
<dbReference type="AlphaFoldDB" id="A0A7Y7III4"/>
<evidence type="ECO:0000259" key="2">
    <source>
        <dbReference type="PROSITE" id="PS51903"/>
    </source>
</evidence>
<feature type="domain" description="Clp R" evidence="2">
    <location>
        <begin position="1"/>
        <end position="60"/>
    </location>
</feature>
<dbReference type="InterPro" id="IPR036628">
    <property type="entry name" value="Clp_N_dom_sf"/>
</dbReference>
<evidence type="ECO:0000313" key="3">
    <source>
        <dbReference type="EMBL" id="NVM95730.1"/>
    </source>
</evidence>
<proteinExistence type="predicted"/>
<keyword evidence="1" id="KW-0677">Repeat</keyword>
<dbReference type="Pfam" id="PF02861">
    <property type="entry name" value="Clp_N"/>
    <property type="match status" value="1"/>
</dbReference>
<dbReference type="SUPFAM" id="SSF81923">
    <property type="entry name" value="Double Clp-N motif"/>
    <property type="match status" value="1"/>
</dbReference>
<reference evidence="3 4" key="1">
    <citation type="submission" date="2020-02" db="EMBL/GenBank/DDBJ databases">
        <title>Genome sequence of strain AETb3-4.</title>
        <authorList>
            <person name="Gao J."/>
            <person name="Zhang X."/>
        </authorList>
    </citation>
    <scope>NUCLEOTIDE SEQUENCE [LARGE SCALE GENOMIC DNA]</scope>
    <source>
        <strain evidence="3 4">AETb3-4</strain>
    </source>
</reference>
<evidence type="ECO:0000313" key="4">
    <source>
        <dbReference type="Proteomes" id="UP000543556"/>
    </source>
</evidence>
<dbReference type="InterPro" id="IPR004176">
    <property type="entry name" value="Clp_R_N"/>
</dbReference>
<organism evidence="3 4">
    <name type="scientific">Arthrobacter wenxiniae</name>
    <dbReference type="NCBI Taxonomy" id="2713570"/>
    <lineage>
        <taxon>Bacteria</taxon>
        <taxon>Bacillati</taxon>
        <taxon>Actinomycetota</taxon>
        <taxon>Actinomycetes</taxon>
        <taxon>Micrococcales</taxon>
        <taxon>Micrococcaceae</taxon>
        <taxon>Arthrobacter</taxon>
    </lineage>
</organism>
<dbReference type="PROSITE" id="PS51903">
    <property type="entry name" value="CLP_R"/>
    <property type="match status" value="1"/>
</dbReference>
<keyword evidence="4" id="KW-1185">Reference proteome</keyword>
<dbReference type="Proteomes" id="UP000543556">
    <property type="component" value="Unassembled WGS sequence"/>
</dbReference>
<evidence type="ECO:0000256" key="1">
    <source>
        <dbReference type="PROSITE-ProRule" id="PRU01251"/>
    </source>
</evidence>
<protein>
    <recommendedName>
        <fullName evidence="2">Clp R domain-containing protein</fullName>
    </recommendedName>
</protein>
<gene>
    <name evidence="3" type="ORF">G6034_12570</name>
</gene>
<name>A0A7Y7III4_9MICC</name>
<dbReference type="EMBL" id="JAAMFM010000019">
    <property type="protein sequence ID" value="NVM95730.1"/>
    <property type="molecule type" value="Genomic_DNA"/>
</dbReference>